<gene>
    <name evidence="2" type="ORF">SAMN04488500_1022</name>
</gene>
<keyword evidence="1" id="KW-0812">Transmembrane</keyword>
<feature type="transmembrane region" description="Helical" evidence="1">
    <location>
        <begin position="38"/>
        <end position="63"/>
    </location>
</feature>
<organism evidence="2 3">
    <name type="scientific">Sporomusa malonica</name>
    <dbReference type="NCBI Taxonomy" id="112901"/>
    <lineage>
        <taxon>Bacteria</taxon>
        <taxon>Bacillati</taxon>
        <taxon>Bacillota</taxon>
        <taxon>Negativicutes</taxon>
        <taxon>Selenomonadales</taxon>
        <taxon>Sporomusaceae</taxon>
        <taxon>Sporomusa</taxon>
    </lineage>
</organism>
<sequence>MTEIIAKKINCPTESCGFYHMTIIKTLGDAMFLTQQSLLLLFIFARYLTILVAYMALLSWYGFVDEMEGF</sequence>
<proteinExistence type="predicted"/>
<keyword evidence="1" id="KW-1133">Transmembrane helix</keyword>
<evidence type="ECO:0000313" key="2">
    <source>
        <dbReference type="EMBL" id="SMC37307.1"/>
    </source>
</evidence>
<keyword evidence="3" id="KW-1185">Reference proteome</keyword>
<evidence type="ECO:0000313" key="3">
    <source>
        <dbReference type="Proteomes" id="UP000192738"/>
    </source>
</evidence>
<dbReference type="Proteomes" id="UP000192738">
    <property type="component" value="Unassembled WGS sequence"/>
</dbReference>
<accession>A0A1W1YM94</accession>
<keyword evidence="1" id="KW-0472">Membrane</keyword>
<dbReference type="RefSeq" id="WP_084573929.1">
    <property type="nucleotide sequence ID" value="NZ_CP155572.1"/>
</dbReference>
<name>A0A1W1YM94_9FIRM</name>
<dbReference type="EMBL" id="FWXI01000002">
    <property type="protein sequence ID" value="SMC37307.1"/>
    <property type="molecule type" value="Genomic_DNA"/>
</dbReference>
<dbReference type="AlphaFoldDB" id="A0A1W1YM94"/>
<protein>
    <submittedName>
        <fullName evidence="2">Uncharacterized protein</fullName>
    </submittedName>
</protein>
<reference evidence="2 3" key="1">
    <citation type="submission" date="2017-04" db="EMBL/GenBank/DDBJ databases">
        <authorList>
            <person name="Afonso C.L."/>
            <person name="Miller P.J."/>
            <person name="Scott M.A."/>
            <person name="Spackman E."/>
            <person name="Goraichik I."/>
            <person name="Dimitrov K.M."/>
            <person name="Suarez D.L."/>
            <person name="Swayne D.E."/>
        </authorList>
    </citation>
    <scope>NUCLEOTIDE SEQUENCE [LARGE SCALE GENOMIC DNA]</scope>
    <source>
        <strain evidence="2 3">DSM 5090</strain>
    </source>
</reference>
<evidence type="ECO:0000256" key="1">
    <source>
        <dbReference type="SAM" id="Phobius"/>
    </source>
</evidence>